<feature type="domain" description="HicB-like antitoxin of toxin-antitoxin system" evidence="1">
    <location>
        <begin position="6"/>
        <end position="110"/>
    </location>
</feature>
<gene>
    <name evidence="2" type="ORF">EUBDOL_01260</name>
</gene>
<dbReference type="SUPFAM" id="SSF143100">
    <property type="entry name" value="TTHA1013/TTHA0281-like"/>
    <property type="match status" value="1"/>
</dbReference>
<evidence type="ECO:0000313" key="2">
    <source>
        <dbReference type="EMBL" id="EDP11340.1"/>
    </source>
</evidence>
<sequence>MSKFYYPAVFHVADDVGGYWVEFPDLPGCFSQGEQIEDTMEHAKEALGLYLDTSDDIYERTIPDPSSITKVMEQFPKEIVVLVEYDDIKYARMYKNKAIKKTLSIPEWLNDEATKEGVNFSQALQEALLAKLNLL</sequence>
<dbReference type="PANTHER" id="PTHR34504">
    <property type="entry name" value="ANTITOXIN HICB"/>
    <property type="match status" value="1"/>
</dbReference>
<dbReference type="InterPro" id="IPR051404">
    <property type="entry name" value="TA_system_antitoxin"/>
</dbReference>
<dbReference type="GeneID" id="92793489"/>
<evidence type="ECO:0000313" key="3">
    <source>
        <dbReference type="Proteomes" id="UP000004090"/>
    </source>
</evidence>
<accession>A8RC40</accession>
<dbReference type="Pfam" id="PF15919">
    <property type="entry name" value="HicB_lk_antitox"/>
    <property type="match status" value="1"/>
</dbReference>
<dbReference type="EMBL" id="ABAW02000019">
    <property type="protein sequence ID" value="EDP11340.1"/>
    <property type="molecule type" value="Genomic_DNA"/>
</dbReference>
<dbReference type="eggNOG" id="COG1598">
    <property type="taxonomic scope" value="Bacteria"/>
</dbReference>
<dbReference type="STRING" id="428127.EUBDOL_01260"/>
<dbReference type="Proteomes" id="UP000004090">
    <property type="component" value="Unassembled WGS sequence"/>
</dbReference>
<organism evidence="2 3">
    <name type="scientific">Amedibacillus dolichus DSM 3991</name>
    <dbReference type="NCBI Taxonomy" id="428127"/>
    <lineage>
        <taxon>Bacteria</taxon>
        <taxon>Bacillati</taxon>
        <taxon>Bacillota</taxon>
        <taxon>Erysipelotrichia</taxon>
        <taxon>Erysipelotrichales</taxon>
        <taxon>Erysipelotrichaceae</taxon>
        <taxon>Amedibacillus</taxon>
    </lineage>
</organism>
<dbReference type="Gene3D" id="3.30.160.250">
    <property type="match status" value="1"/>
</dbReference>
<dbReference type="AlphaFoldDB" id="A8RC40"/>
<evidence type="ECO:0000259" key="1">
    <source>
        <dbReference type="Pfam" id="PF15919"/>
    </source>
</evidence>
<dbReference type="InterPro" id="IPR031807">
    <property type="entry name" value="HicB-like"/>
</dbReference>
<comment type="caution">
    <text evidence="2">The sequence shown here is derived from an EMBL/GenBank/DDBJ whole genome shotgun (WGS) entry which is preliminary data.</text>
</comment>
<dbReference type="HOGENOM" id="CLU_114047_0_2_9"/>
<name>A8RC40_9FIRM</name>
<dbReference type="InterPro" id="IPR035069">
    <property type="entry name" value="TTHA1013/TTHA0281-like"/>
</dbReference>
<proteinExistence type="predicted"/>
<reference evidence="2 3" key="1">
    <citation type="submission" date="2007-09" db="EMBL/GenBank/DDBJ databases">
        <title>Draft genome sequence of Eubacterium dolichum (DSM 3991).</title>
        <authorList>
            <person name="Sudarsanam P."/>
            <person name="Ley R."/>
            <person name="Guruge J."/>
            <person name="Turnbaugh P.J."/>
            <person name="Mahowald M."/>
            <person name="Liep D."/>
            <person name="Gordon J."/>
        </authorList>
    </citation>
    <scope>NUCLEOTIDE SEQUENCE [LARGE SCALE GENOMIC DNA]</scope>
    <source>
        <strain evidence="2 3">DSM 3991</strain>
    </source>
</reference>
<reference evidence="2 3" key="2">
    <citation type="submission" date="2007-09" db="EMBL/GenBank/DDBJ databases">
        <authorList>
            <person name="Fulton L."/>
            <person name="Clifton S."/>
            <person name="Fulton B."/>
            <person name="Xu J."/>
            <person name="Minx P."/>
            <person name="Pepin K.H."/>
            <person name="Johnson M."/>
            <person name="Thiruvilangam P."/>
            <person name="Bhonagiri V."/>
            <person name="Nash W.E."/>
            <person name="Mardis E.R."/>
            <person name="Wilson R.K."/>
        </authorList>
    </citation>
    <scope>NUCLEOTIDE SEQUENCE [LARGE SCALE GENOMIC DNA]</scope>
    <source>
        <strain evidence="2 3">DSM 3991</strain>
    </source>
</reference>
<dbReference type="PANTHER" id="PTHR34504:SF4">
    <property type="entry name" value="ANTITOXIN HICB"/>
    <property type="match status" value="1"/>
</dbReference>
<protein>
    <submittedName>
        <fullName evidence="2">Toxin-antitoxin system, antitoxin component, HicB family</fullName>
    </submittedName>
</protein>
<dbReference type="RefSeq" id="WP_004799625.1">
    <property type="nucleotide sequence ID" value="NZ_DS483475.1"/>
</dbReference>